<dbReference type="GO" id="GO:0016829">
    <property type="term" value="F:lyase activity"/>
    <property type="evidence" value="ECO:0007669"/>
    <property type="project" value="UniProtKB-KW"/>
</dbReference>
<dbReference type="InterPro" id="IPR023170">
    <property type="entry name" value="HhH_base_excis_C"/>
</dbReference>
<evidence type="ECO:0000313" key="9">
    <source>
        <dbReference type="EMBL" id="XAT63356.1"/>
    </source>
</evidence>
<dbReference type="HAMAP" id="MF_00241">
    <property type="entry name" value="Ogg"/>
    <property type="match status" value="1"/>
</dbReference>
<evidence type="ECO:0000256" key="5">
    <source>
        <dbReference type="ARBA" id="ARBA00023268"/>
    </source>
</evidence>
<dbReference type="EMBL" id="CP087714">
    <property type="protein sequence ID" value="XAT63356.1"/>
    <property type="molecule type" value="Genomic_DNA"/>
</dbReference>
<dbReference type="RefSeq" id="WP_193808415.1">
    <property type="nucleotide sequence ID" value="NZ_CP087714.1"/>
</dbReference>
<organism evidence="9 10">
    <name type="scientific">Geoglobus acetivorans</name>
    <dbReference type="NCBI Taxonomy" id="565033"/>
    <lineage>
        <taxon>Archaea</taxon>
        <taxon>Methanobacteriati</taxon>
        <taxon>Methanobacteriota</taxon>
        <taxon>Archaeoglobi</taxon>
        <taxon>Archaeoglobales</taxon>
        <taxon>Archaeoglobaceae</taxon>
        <taxon>Geoglobus</taxon>
    </lineage>
</organism>
<dbReference type="CDD" id="cd00056">
    <property type="entry name" value="ENDO3c"/>
    <property type="match status" value="1"/>
</dbReference>
<feature type="site" description="Important for guanine/8-oxoguanine distinction" evidence="7">
    <location>
        <position position="214"/>
    </location>
</feature>
<dbReference type="PIRSF" id="PIRSF005954">
    <property type="entry name" value="Thrmst_ogg"/>
    <property type="match status" value="1"/>
</dbReference>
<dbReference type="InterPro" id="IPR011257">
    <property type="entry name" value="DNA_glycosylase"/>
</dbReference>
<dbReference type="EC" id="3.2.2.-" evidence="7"/>
<dbReference type="InterPro" id="IPR003265">
    <property type="entry name" value="HhH-GPD_domain"/>
</dbReference>
<evidence type="ECO:0000256" key="7">
    <source>
        <dbReference type="HAMAP-Rule" id="MF_00241"/>
    </source>
</evidence>
<dbReference type="Proteomes" id="UP001492541">
    <property type="component" value="Chromosome"/>
</dbReference>
<keyword evidence="5 7" id="KW-0511">Multifunctional enzyme</keyword>
<keyword evidence="3 7" id="KW-0234">DNA repair</keyword>
<evidence type="ECO:0000256" key="6">
    <source>
        <dbReference type="ARBA" id="ARBA00023295"/>
    </source>
</evidence>
<dbReference type="SUPFAM" id="SSF48150">
    <property type="entry name" value="DNA-glycosylase"/>
    <property type="match status" value="1"/>
</dbReference>
<keyword evidence="1 7" id="KW-0227">DNA damage</keyword>
<feature type="active site" evidence="7">
    <location>
        <position position="136"/>
    </location>
</feature>
<keyword evidence="2 7" id="KW-0378">Hydrolase</keyword>
<comment type="catalytic activity">
    <reaction evidence="7">
        <text>2'-deoxyribonucleotide-(2'-deoxyribose 5'-phosphate)-2'-deoxyribonucleotide-DNA = a 3'-end 2'-deoxyribonucleotide-(2,3-dehydro-2,3-deoxyribose 5'-phosphate)-DNA + a 5'-end 5'-phospho-2'-deoxyribonucleoside-DNA + H(+)</text>
        <dbReference type="Rhea" id="RHEA:66592"/>
        <dbReference type="Rhea" id="RHEA-COMP:13180"/>
        <dbReference type="Rhea" id="RHEA-COMP:16897"/>
        <dbReference type="Rhea" id="RHEA-COMP:17067"/>
        <dbReference type="ChEBI" id="CHEBI:15378"/>
        <dbReference type="ChEBI" id="CHEBI:136412"/>
        <dbReference type="ChEBI" id="CHEBI:157695"/>
        <dbReference type="ChEBI" id="CHEBI:167181"/>
        <dbReference type="EC" id="4.2.99.18"/>
    </reaction>
</comment>
<evidence type="ECO:0000256" key="1">
    <source>
        <dbReference type="ARBA" id="ARBA00022763"/>
    </source>
</evidence>
<dbReference type="EC" id="4.2.99.18" evidence="7"/>
<keyword evidence="6 7" id="KW-0326">Glycosidase</keyword>
<feature type="domain" description="HhH-GPD" evidence="8">
    <location>
        <begin position="50"/>
        <end position="209"/>
    </location>
</feature>
<sequence>MSEPVLSLISSIEKVENQAGRIISERVEQFLDLNRKGNEEWFSELCFCILTANSSAELGIKIQNEIGDGFLHLSESELVKELKRLGHRFWRTRAGFIVRARKFSRIRDIVVDSIESGGVSEAREWLVKNIKGIGYKEASHFLRNVGYFDLAILDRHILAVMHKYGILNEISKTLTRKRYLEIEQKFVEIADLAGMKPGILDLYVWYMRTGKVLK</sequence>
<reference evidence="9 10" key="1">
    <citation type="submission" date="2021-11" db="EMBL/GenBank/DDBJ databases">
        <title>Whole genome of Geoglobus acetivorans.</title>
        <authorList>
            <person name="Liu D."/>
        </authorList>
    </citation>
    <scope>NUCLEOTIDE SEQUENCE [LARGE SCALE GENOMIC DNA]</scope>
    <source>
        <strain evidence="9 10">SBH6</strain>
    </source>
</reference>
<evidence type="ECO:0000256" key="2">
    <source>
        <dbReference type="ARBA" id="ARBA00022801"/>
    </source>
</evidence>
<dbReference type="GeneID" id="90449797"/>
<evidence type="ECO:0000259" key="8">
    <source>
        <dbReference type="SMART" id="SM00478"/>
    </source>
</evidence>
<accession>A0ABZ3H428</accession>
<dbReference type="Gene3D" id="1.10.1670.10">
    <property type="entry name" value="Helix-hairpin-Helix base-excision DNA repair enzymes (C-terminal)"/>
    <property type="match status" value="1"/>
</dbReference>
<evidence type="ECO:0000256" key="4">
    <source>
        <dbReference type="ARBA" id="ARBA00023239"/>
    </source>
</evidence>
<comment type="function">
    <text evidence="7">Catalyzes the excision of an oxidatively damaged form of guanine (7,8-dihydro-8-oxoguanine = 8-oxoG) from DNA. Also cleaves the DNA backbone at apurinic/apyrimidinic sites (AP sites).</text>
</comment>
<name>A0ABZ3H428_GEOAI</name>
<protein>
    <recommendedName>
        <fullName evidence="7">8-oxoguanine DNA glycosylase/AP lyase</fullName>
    </recommendedName>
    <domain>
        <recommendedName>
            <fullName evidence="7">8-oxoguanine DNA glycosylase</fullName>
            <shortName evidence="7">8-oxoG DNA glycosylase</shortName>
            <ecNumber evidence="7">3.2.2.-</ecNumber>
        </recommendedName>
    </domain>
    <domain>
        <recommendedName>
            <fullName evidence="7">DNA-(apurinic or apyrimidinic site) lyase</fullName>
            <shortName evidence="7">AP lyase</shortName>
            <ecNumber evidence="7">4.2.99.18</ecNumber>
        </recommendedName>
    </domain>
</protein>
<keyword evidence="10" id="KW-1185">Reference proteome</keyword>
<feature type="active site" evidence="7">
    <location>
        <position position="154"/>
    </location>
</feature>
<gene>
    <name evidence="7" type="primary">ogg</name>
    <name evidence="9" type="ORF">LPQ35_08855</name>
</gene>
<comment type="similarity">
    <text evidence="7">Belongs to the type-2 OGG1 family.</text>
</comment>
<keyword evidence="4 7" id="KW-0456">Lyase</keyword>
<evidence type="ECO:0000256" key="3">
    <source>
        <dbReference type="ARBA" id="ARBA00023204"/>
    </source>
</evidence>
<dbReference type="Gene3D" id="1.10.340.30">
    <property type="entry name" value="Hypothetical protein, domain 2"/>
    <property type="match status" value="1"/>
</dbReference>
<dbReference type="Pfam" id="PF22175">
    <property type="entry name" value="Ogg-HhH"/>
    <property type="match status" value="1"/>
</dbReference>
<dbReference type="InterPro" id="IPR012092">
    <property type="entry name" value="DNA_glyclase/AP_lyase_Ogg"/>
</dbReference>
<dbReference type="NCBIfam" id="NF002305">
    <property type="entry name" value="PRK01229.1"/>
    <property type="match status" value="1"/>
</dbReference>
<evidence type="ECO:0000313" key="10">
    <source>
        <dbReference type="Proteomes" id="UP001492541"/>
    </source>
</evidence>
<proteinExistence type="inferred from homology"/>
<dbReference type="SMART" id="SM00478">
    <property type="entry name" value="ENDO3c"/>
    <property type="match status" value="1"/>
</dbReference>